<proteinExistence type="predicted"/>
<name>A0A089LSS2_9BACL</name>
<organism evidence="1 2">
    <name type="scientific">Paenibacillus stellifer</name>
    <dbReference type="NCBI Taxonomy" id="169760"/>
    <lineage>
        <taxon>Bacteria</taxon>
        <taxon>Bacillati</taxon>
        <taxon>Bacillota</taxon>
        <taxon>Bacilli</taxon>
        <taxon>Bacillales</taxon>
        <taxon>Paenibacillaceae</taxon>
        <taxon>Paenibacillus</taxon>
    </lineage>
</organism>
<evidence type="ECO:0000313" key="2">
    <source>
        <dbReference type="Proteomes" id="UP000029507"/>
    </source>
</evidence>
<dbReference type="HOGENOM" id="CLU_146610_7_0_9"/>
<dbReference type="STRING" id="169760.PSTEL_08670"/>
<dbReference type="Proteomes" id="UP000029507">
    <property type="component" value="Chromosome"/>
</dbReference>
<dbReference type="EMBL" id="CP009286">
    <property type="protein sequence ID" value="AIQ63155.1"/>
    <property type="molecule type" value="Genomic_DNA"/>
</dbReference>
<sequence length="103" mass="11478">MTEYSADAGQVVWSSRLKDAYGSAVELEDENGKASVFEIIAEFEVQGQGYAVLRDPEGDGEPEFLRVIVPGEGLPELESIDDDDEWEDISELYDELTFPDDEV</sequence>
<evidence type="ECO:0000313" key="1">
    <source>
        <dbReference type="EMBL" id="AIQ63155.1"/>
    </source>
</evidence>
<dbReference type="AlphaFoldDB" id="A0A089LSS2"/>
<evidence type="ECO:0008006" key="3">
    <source>
        <dbReference type="Google" id="ProtNLM"/>
    </source>
</evidence>
<accession>A0A089LSS2</accession>
<dbReference type="Pfam" id="PF06949">
    <property type="entry name" value="DUF1292"/>
    <property type="match status" value="1"/>
</dbReference>
<dbReference type="RefSeq" id="WP_038694612.1">
    <property type="nucleotide sequence ID" value="NZ_CP009286.1"/>
</dbReference>
<dbReference type="OrthoDB" id="2990381at2"/>
<keyword evidence="2" id="KW-1185">Reference proteome</keyword>
<gene>
    <name evidence="1" type="ORF">PSTEL_08670</name>
</gene>
<protein>
    <recommendedName>
        <fullName evidence="3">DUF1292 domain-containing protein</fullName>
    </recommendedName>
</protein>
<dbReference type="InterPro" id="IPR009711">
    <property type="entry name" value="UPF0473"/>
</dbReference>
<dbReference type="KEGG" id="pste:PSTEL_08670"/>
<reference evidence="1 2" key="1">
    <citation type="submission" date="2014-08" db="EMBL/GenBank/DDBJ databases">
        <title>Comparative genomics of the Paenibacillus odorifer group.</title>
        <authorList>
            <person name="den Bakker H.C."/>
            <person name="Tsai Y.-C."/>
            <person name="Martin N."/>
            <person name="Korlach J."/>
            <person name="Wiedmann M."/>
        </authorList>
    </citation>
    <scope>NUCLEOTIDE SEQUENCE [LARGE SCALE GENOMIC DNA]</scope>
    <source>
        <strain evidence="1 2">DSM 14472</strain>
    </source>
</reference>